<dbReference type="Gene3D" id="3.30.160.60">
    <property type="entry name" value="Classic Zinc Finger"/>
    <property type="match status" value="1"/>
</dbReference>
<dbReference type="PANTHER" id="PTHR46786:SF1">
    <property type="entry name" value="ZINC FINGER MATRIN-TYPE PROTEIN 3"/>
    <property type="match status" value="1"/>
</dbReference>
<dbReference type="SUPFAM" id="SSF57667">
    <property type="entry name" value="beta-beta-alpha zinc fingers"/>
    <property type="match status" value="1"/>
</dbReference>
<dbReference type="SMART" id="SM00451">
    <property type="entry name" value="ZnF_U1"/>
    <property type="match status" value="1"/>
</dbReference>
<gene>
    <name evidence="2" type="ORF">mPipKuh1_019142</name>
</gene>
<dbReference type="FunFam" id="3.30.160.60:FF:000612">
    <property type="entry name" value="Zinc finger matrin-type protein 3"/>
    <property type="match status" value="1"/>
</dbReference>
<dbReference type="GO" id="GO:0008270">
    <property type="term" value="F:zinc ion binding"/>
    <property type="evidence" value="ECO:0007669"/>
    <property type="project" value="InterPro"/>
</dbReference>
<evidence type="ECO:0000313" key="3">
    <source>
        <dbReference type="Proteomes" id="UP000558488"/>
    </source>
</evidence>
<reference evidence="2 3" key="1">
    <citation type="journal article" date="2020" name="Nature">
        <title>Six reference-quality genomes reveal evolution of bat adaptations.</title>
        <authorList>
            <person name="Jebb D."/>
            <person name="Huang Z."/>
            <person name="Pippel M."/>
            <person name="Hughes G.M."/>
            <person name="Lavrichenko K."/>
            <person name="Devanna P."/>
            <person name="Winkler S."/>
            <person name="Jermiin L.S."/>
            <person name="Skirmuntt E.C."/>
            <person name="Katzourakis A."/>
            <person name="Burkitt-Gray L."/>
            <person name="Ray D.A."/>
            <person name="Sullivan K.A.M."/>
            <person name="Roscito J.G."/>
            <person name="Kirilenko B.M."/>
            <person name="Davalos L.M."/>
            <person name="Corthals A.P."/>
            <person name="Power M.L."/>
            <person name="Jones G."/>
            <person name="Ransome R.D."/>
            <person name="Dechmann D.K.N."/>
            <person name="Locatelli A.G."/>
            <person name="Puechmaille S.J."/>
            <person name="Fedrigo O."/>
            <person name="Jarvis E.D."/>
            <person name="Hiller M."/>
            <person name="Vernes S.C."/>
            <person name="Myers E.W."/>
            <person name="Teeling E.C."/>
        </authorList>
    </citation>
    <scope>NUCLEOTIDE SEQUENCE [LARGE SCALE GENOMIC DNA]</scope>
    <source>
        <strain evidence="2">MPipKuh1</strain>
        <tissue evidence="2">Flight muscle</tissue>
    </source>
</reference>
<protein>
    <submittedName>
        <fullName evidence="2">Zinc finger matrin-type 3</fullName>
    </submittedName>
</protein>
<evidence type="ECO:0000259" key="1">
    <source>
        <dbReference type="SMART" id="SM00451"/>
    </source>
</evidence>
<keyword evidence="3" id="KW-1185">Reference proteome</keyword>
<dbReference type="GO" id="GO:0003676">
    <property type="term" value="F:nucleic acid binding"/>
    <property type="evidence" value="ECO:0007669"/>
    <property type="project" value="InterPro"/>
</dbReference>
<comment type="caution">
    <text evidence="2">The sequence shown here is derived from an EMBL/GenBank/DDBJ whole genome shotgun (WGS) entry which is preliminary data.</text>
</comment>
<dbReference type="EMBL" id="JACAGB010000002">
    <property type="protein sequence ID" value="KAF6384235.1"/>
    <property type="molecule type" value="Genomic_DNA"/>
</dbReference>
<name>A0A7J8ADC2_PIPKU</name>
<proteinExistence type="predicted"/>
<sequence>MITVSSVMPPLVLQLWLRLTIKGRIMPRDCGWRKLRVTHSRRESSEAGQRRARKEGNEYKMMPNRRNMYTVQNNSAGPYFNRRSRQRIPRDLAMCVTPSGQFYCSMCNVGAGEEVEFRHHLESKQHKSKVSEQRYRNEMENLGYV</sequence>
<evidence type="ECO:0000313" key="2">
    <source>
        <dbReference type="EMBL" id="KAF6384235.1"/>
    </source>
</evidence>
<organism evidence="2 3">
    <name type="scientific">Pipistrellus kuhlii</name>
    <name type="common">Kuhl's pipistrelle</name>
    <dbReference type="NCBI Taxonomy" id="59472"/>
    <lineage>
        <taxon>Eukaryota</taxon>
        <taxon>Metazoa</taxon>
        <taxon>Chordata</taxon>
        <taxon>Craniata</taxon>
        <taxon>Vertebrata</taxon>
        <taxon>Euteleostomi</taxon>
        <taxon>Mammalia</taxon>
        <taxon>Eutheria</taxon>
        <taxon>Laurasiatheria</taxon>
        <taxon>Chiroptera</taxon>
        <taxon>Yangochiroptera</taxon>
        <taxon>Vespertilionidae</taxon>
        <taxon>Pipistrellus</taxon>
    </lineage>
</organism>
<feature type="domain" description="U1-type" evidence="1">
    <location>
        <begin position="99"/>
        <end position="133"/>
    </location>
</feature>
<dbReference type="InterPro" id="IPR036236">
    <property type="entry name" value="Znf_C2H2_sf"/>
</dbReference>
<dbReference type="PANTHER" id="PTHR46786">
    <property type="entry name" value="ZINC FINGER MATRIN-TYPE PROTEIN 3"/>
    <property type="match status" value="1"/>
</dbReference>
<dbReference type="AlphaFoldDB" id="A0A7J8ADC2"/>
<dbReference type="InterPro" id="IPR003604">
    <property type="entry name" value="Matrin/U1-like-C_Znf_C2H2"/>
</dbReference>
<dbReference type="InterPro" id="IPR052644">
    <property type="entry name" value="ZMAT3"/>
</dbReference>
<accession>A0A7J8ADC2</accession>
<dbReference type="Proteomes" id="UP000558488">
    <property type="component" value="Unassembled WGS sequence"/>
</dbReference>